<keyword evidence="3 5" id="KW-0067">ATP-binding</keyword>
<gene>
    <name evidence="5" type="ORF">SAMN05443638_12429</name>
</gene>
<name>A0A1M4Y673_9CLOT</name>
<dbReference type="InterPro" id="IPR050166">
    <property type="entry name" value="ABC_transporter_ATP-bind"/>
</dbReference>
<dbReference type="CDD" id="cd03293">
    <property type="entry name" value="ABC_NrtD_SsuB_transporters"/>
    <property type="match status" value="1"/>
</dbReference>
<dbReference type="InterPro" id="IPR003439">
    <property type="entry name" value="ABC_transporter-like_ATP-bd"/>
</dbReference>
<dbReference type="EMBL" id="FQVM01000024">
    <property type="protein sequence ID" value="SHF01307.1"/>
    <property type="molecule type" value="Genomic_DNA"/>
</dbReference>
<dbReference type="InterPro" id="IPR017871">
    <property type="entry name" value="ABC_transporter-like_CS"/>
</dbReference>
<dbReference type="SUPFAM" id="SSF52540">
    <property type="entry name" value="P-loop containing nucleoside triphosphate hydrolases"/>
    <property type="match status" value="1"/>
</dbReference>
<dbReference type="PANTHER" id="PTHR42788">
    <property type="entry name" value="TAURINE IMPORT ATP-BINDING PROTEIN-RELATED"/>
    <property type="match status" value="1"/>
</dbReference>
<accession>A0A1M4Y673</accession>
<evidence type="ECO:0000256" key="3">
    <source>
        <dbReference type="ARBA" id="ARBA00022840"/>
    </source>
</evidence>
<dbReference type="SMART" id="SM00382">
    <property type="entry name" value="AAA"/>
    <property type="match status" value="1"/>
</dbReference>
<dbReference type="RefSeq" id="WP_072897081.1">
    <property type="nucleotide sequence ID" value="NZ_FQVM01000024.1"/>
</dbReference>
<reference evidence="5 6" key="1">
    <citation type="submission" date="2016-11" db="EMBL/GenBank/DDBJ databases">
        <authorList>
            <person name="Jaros S."/>
            <person name="Januszkiewicz K."/>
            <person name="Wedrychowicz H."/>
        </authorList>
    </citation>
    <scope>NUCLEOTIDE SEQUENCE [LARGE SCALE GENOMIC DNA]</scope>
    <source>
        <strain evidence="5 6">DSM 2631</strain>
    </source>
</reference>
<evidence type="ECO:0000256" key="2">
    <source>
        <dbReference type="ARBA" id="ARBA00022741"/>
    </source>
</evidence>
<dbReference type="GO" id="GO:0005524">
    <property type="term" value="F:ATP binding"/>
    <property type="evidence" value="ECO:0007669"/>
    <property type="project" value="UniProtKB-KW"/>
</dbReference>
<evidence type="ECO:0000313" key="6">
    <source>
        <dbReference type="Proteomes" id="UP000184035"/>
    </source>
</evidence>
<evidence type="ECO:0000259" key="4">
    <source>
        <dbReference type="PROSITE" id="PS50893"/>
    </source>
</evidence>
<dbReference type="InterPro" id="IPR003593">
    <property type="entry name" value="AAA+_ATPase"/>
</dbReference>
<dbReference type="AlphaFoldDB" id="A0A1M4Y673"/>
<keyword evidence="1" id="KW-0813">Transport</keyword>
<keyword evidence="6" id="KW-1185">Reference proteome</keyword>
<dbReference type="GO" id="GO:0016887">
    <property type="term" value="F:ATP hydrolysis activity"/>
    <property type="evidence" value="ECO:0007669"/>
    <property type="project" value="InterPro"/>
</dbReference>
<dbReference type="Proteomes" id="UP000184035">
    <property type="component" value="Unassembled WGS sequence"/>
</dbReference>
<evidence type="ECO:0000313" key="5">
    <source>
        <dbReference type="EMBL" id="SHF01307.1"/>
    </source>
</evidence>
<dbReference type="OrthoDB" id="9801958at2"/>
<dbReference type="InterPro" id="IPR027417">
    <property type="entry name" value="P-loop_NTPase"/>
</dbReference>
<dbReference type="Pfam" id="PF00005">
    <property type="entry name" value="ABC_tran"/>
    <property type="match status" value="1"/>
</dbReference>
<feature type="domain" description="ABC transporter" evidence="4">
    <location>
        <begin position="5"/>
        <end position="228"/>
    </location>
</feature>
<dbReference type="PROSITE" id="PS00211">
    <property type="entry name" value="ABC_TRANSPORTER_1"/>
    <property type="match status" value="1"/>
</dbReference>
<evidence type="ECO:0000256" key="1">
    <source>
        <dbReference type="ARBA" id="ARBA00022448"/>
    </source>
</evidence>
<dbReference type="PANTHER" id="PTHR42788:SF21">
    <property type="entry name" value="ABC TRANSPORTER ATP-BINDING PROTEIN"/>
    <property type="match status" value="1"/>
</dbReference>
<proteinExistence type="predicted"/>
<keyword evidence="2" id="KW-0547">Nucleotide-binding</keyword>
<protein>
    <submittedName>
        <fullName evidence="5">NitT/TauT family transport system ATP-binding protein</fullName>
    </submittedName>
</protein>
<sequence>MENIVEVNNVNKSFYSLKGEIKVLKDITFSLEEGKILALIGPSGSGKSTLLNVLSNLIKCDSGEINIKGNLGYMFQRDNLLEWRNIIDNITIGLEIKKALNEEAMKNVERLLKAYDLWDFRNRYPKELSGGMKQRVALIRTLVVNPDILLLDEPFSSLDYQTRLMVSDDIYKIIKNEKKTAILVTHDISEAISMADYVAVLSRRPATIKSIHKVDLTLEEEKTPLSARKAKEFKDYFDLLWKELDFYEGK</sequence>
<dbReference type="Gene3D" id="3.40.50.300">
    <property type="entry name" value="P-loop containing nucleotide triphosphate hydrolases"/>
    <property type="match status" value="1"/>
</dbReference>
<organism evidence="5 6">
    <name type="scientific">Clostridium fallax</name>
    <dbReference type="NCBI Taxonomy" id="1533"/>
    <lineage>
        <taxon>Bacteria</taxon>
        <taxon>Bacillati</taxon>
        <taxon>Bacillota</taxon>
        <taxon>Clostridia</taxon>
        <taxon>Eubacteriales</taxon>
        <taxon>Clostridiaceae</taxon>
        <taxon>Clostridium</taxon>
    </lineage>
</organism>
<dbReference type="STRING" id="1533.SAMN05443638_12429"/>
<dbReference type="PROSITE" id="PS50893">
    <property type="entry name" value="ABC_TRANSPORTER_2"/>
    <property type="match status" value="1"/>
</dbReference>